<feature type="active site" description="Proton donor" evidence="8">
    <location>
        <position position="41"/>
    </location>
</feature>
<keyword evidence="8" id="KW-0963">Cytoplasm</keyword>
<feature type="binding site" description="in other chain" evidence="8">
    <location>
        <position position="128"/>
    </location>
    <ligand>
        <name>IMP</name>
        <dbReference type="ChEBI" id="CHEBI:58053"/>
        <note>ligand shared between dimeric partners</note>
    </ligand>
</feature>
<dbReference type="PROSITE" id="PS01266">
    <property type="entry name" value="ADENYLOSUCCIN_SYN_1"/>
    <property type="match status" value="1"/>
</dbReference>
<dbReference type="InterPro" id="IPR001114">
    <property type="entry name" value="Adenylosuccinate_synthetase"/>
</dbReference>
<dbReference type="GO" id="GO:0004019">
    <property type="term" value="F:adenylosuccinate synthase activity"/>
    <property type="evidence" value="ECO:0007669"/>
    <property type="project" value="UniProtKB-UniRule"/>
</dbReference>
<dbReference type="Pfam" id="PF00709">
    <property type="entry name" value="Adenylsucc_synt"/>
    <property type="match status" value="1"/>
</dbReference>
<evidence type="ECO:0000256" key="4">
    <source>
        <dbReference type="ARBA" id="ARBA00022741"/>
    </source>
</evidence>
<feature type="binding site" description="in other chain" evidence="8">
    <location>
        <position position="238"/>
    </location>
    <ligand>
        <name>IMP</name>
        <dbReference type="ChEBI" id="CHEBI:58053"/>
        <note>ligand shared between dimeric partners</note>
    </ligand>
</feature>
<evidence type="ECO:0000256" key="3">
    <source>
        <dbReference type="ARBA" id="ARBA00022723"/>
    </source>
</evidence>
<feature type="binding site" evidence="8">
    <location>
        <begin position="298"/>
        <end position="304"/>
    </location>
    <ligand>
        <name>substrate</name>
    </ligand>
</feature>
<feature type="binding site" description="in other chain" evidence="8">
    <location>
        <begin position="13"/>
        <end position="16"/>
    </location>
    <ligand>
        <name>IMP</name>
        <dbReference type="ChEBI" id="CHEBI:58053"/>
        <note>ligand shared between dimeric partners</note>
    </ligand>
</feature>
<dbReference type="GO" id="GO:0044208">
    <property type="term" value="P:'de novo' AMP biosynthetic process"/>
    <property type="evidence" value="ECO:0007669"/>
    <property type="project" value="UniProtKB-UniRule"/>
</dbReference>
<evidence type="ECO:0000256" key="8">
    <source>
        <dbReference type="HAMAP-Rule" id="MF_00011"/>
    </source>
</evidence>
<dbReference type="OrthoDB" id="9807553at2"/>
<keyword evidence="12" id="KW-1185">Reference proteome</keyword>
<feature type="binding site" description="in other chain" evidence="8">
    <location>
        <position position="302"/>
    </location>
    <ligand>
        <name>IMP</name>
        <dbReference type="ChEBI" id="CHEBI:58053"/>
        <note>ligand shared between dimeric partners</note>
    </ligand>
</feature>
<dbReference type="GO" id="GO:0005525">
    <property type="term" value="F:GTP binding"/>
    <property type="evidence" value="ECO:0007669"/>
    <property type="project" value="UniProtKB-UniRule"/>
</dbReference>
<evidence type="ECO:0000256" key="7">
    <source>
        <dbReference type="ARBA" id="ARBA00023134"/>
    </source>
</evidence>
<comment type="subunit">
    <text evidence="1 8">Homodimer.</text>
</comment>
<dbReference type="Gene3D" id="3.90.170.10">
    <property type="entry name" value="Adenylosuccinate Synthetase, subunit A, domain 3"/>
    <property type="match status" value="1"/>
</dbReference>
<name>A0A4Q5N0K6_9MICO</name>
<evidence type="ECO:0000256" key="1">
    <source>
        <dbReference type="ARBA" id="ARBA00011738"/>
    </source>
</evidence>
<dbReference type="PANTHER" id="PTHR11846">
    <property type="entry name" value="ADENYLOSUCCINATE SYNTHETASE"/>
    <property type="match status" value="1"/>
</dbReference>
<feature type="binding site" description="in other chain" evidence="8">
    <location>
        <position position="223"/>
    </location>
    <ligand>
        <name>IMP</name>
        <dbReference type="ChEBI" id="CHEBI:58053"/>
        <note>ligand shared between dimeric partners</note>
    </ligand>
</feature>
<dbReference type="GO" id="GO:0005737">
    <property type="term" value="C:cytoplasm"/>
    <property type="evidence" value="ECO:0007669"/>
    <property type="project" value="UniProtKB-SubCell"/>
</dbReference>
<comment type="pathway">
    <text evidence="8 10">Purine metabolism; AMP biosynthesis via de novo pathway; AMP from IMP: step 1/2.</text>
</comment>
<comment type="caution">
    <text evidence="11">The sequence shown here is derived from an EMBL/GenBank/DDBJ whole genome shotgun (WGS) entry which is preliminary data.</text>
</comment>
<feature type="binding site" description="in other chain" evidence="8">
    <location>
        <begin position="38"/>
        <end position="41"/>
    </location>
    <ligand>
        <name>IMP</name>
        <dbReference type="ChEBI" id="CHEBI:58053"/>
        <note>ligand shared between dimeric partners</note>
    </ligand>
</feature>
<proteinExistence type="inferred from homology"/>
<dbReference type="FunFam" id="3.90.170.10:FF:000001">
    <property type="entry name" value="Adenylosuccinate synthetase"/>
    <property type="match status" value="1"/>
</dbReference>
<dbReference type="UniPathway" id="UPA00075">
    <property type="reaction ID" value="UER00335"/>
</dbReference>
<dbReference type="Gene3D" id="3.40.440.10">
    <property type="entry name" value="Adenylosuccinate Synthetase, subunit A, domain 1"/>
    <property type="match status" value="1"/>
</dbReference>
<feature type="binding site" evidence="8">
    <location>
        <begin position="412"/>
        <end position="414"/>
    </location>
    <ligand>
        <name>GTP</name>
        <dbReference type="ChEBI" id="CHEBI:37565"/>
    </ligand>
</feature>
<keyword evidence="5 8" id="KW-0658">Purine biosynthesis</keyword>
<dbReference type="AlphaFoldDB" id="A0A4Q5N0K6"/>
<dbReference type="InterPro" id="IPR027417">
    <property type="entry name" value="P-loop_NTPase"/>
</dbReference>
<dbReference type="InterPro" id="IPR018220">
    <property type="entry name" value="Adenylosuccin_syn_GTP-bd"/>
</dbReference>
<feature type="binding site" evidence="8">
    <location>
        <begin position="12"/>
        <end position="18"/>
    </location>
    <ligand>
        <name>GTP</name>
        <dbReference type="ChEBI" id="CHEBI:37565"/>
    </ligand>
</feature>
<protein>
    <recommendedName>
        <fullName evidence="8 10">Adenylosuccinate synthetase</fullName>
        <shortName evidence="8">AMPSase</shortName>
        <shortName evidence="8">AdSS</shortName>
        <ecNumber evidence="8 10">6.3.4.4</ecNumber>
    </recommendedName>
    <alternativeName>
        <fullName evidence="8">IMP--aspartate ligase</fullName>
    </alternativeName>
</protein>
<dbReference type="CDD" id="cd03108">
    <property type="entry name" value="AdSS"/>
    <property type="match status" value="1"/>
</dbReference>
<dbReference type="PANTHER" id="PTHR11846:SF0">
    <property type="entry name" value="ADENYLOSUCCINATE SYNTHETASE"/>
    <property type="match status" value="1"/>
</dbReference>
<feature type="binding site" evidence="8">
    <location>
        <position position="304"/>
    </location>
    <ligand>
        <name>GTP</name>
        <dbReference type="ChEBI" id="CHEBI:37565"/>
    </ligand>
</feature>
<dbReference type="GO" id="GO:0000287">
    <property type="term" value="F:magnesium ion binding"/>
    <property type="evidence" value="ECO:0007669"/>
    <property type="project" value="UniProtKB-UniRule"/>
</dbReference>
<dbReference type="NCBIfam" id="NF002223">
    <property type="entry name" value="PRK01117.1"/>
    <property type="match status" value="1"/>
</dbReference>
<dbReference type="GO" id="GO:0046040">
    <property type="term" value="P:IMP metabolic process"/>
    <property type="evidence" value="ECO:0007669"/>
    <property type="project" value="TreeGrafter"/>
</dbReference>
<comment type="catalytic activity">
    <reaction evidence="8 10">
        <text>IMP + L-aspartate + GTP = N(6)-(1,2-dicarboxyethyl)-AMP + GDP + phosphate + 2 H(+)</text>
        <dbReference type="Rhea" id="RHEA:15753"/>
        <dbReference type="ChEBI" id="CHEBI:15378"/>
        <dbReference type="ChEBI" id="CHEBI:29991"/>
        <dbReference type="ChEBI" id="CHEBI:37565"/>
        <dbReference type="ChEBI" id="CHEBI:43474"/>
        <dbReference type="ChEBI" id="CHEBI:57567"/>
        <dbReference type="ChEBI" id="CHEBI:58053"/>
        <dbReference type="ChEBI" id="CHEBI:58189"/>
        <dbReference type="EC" id="6.3.4.4"/>
    </reaction>
</comment>
<dbReference type="Proteomes" id="UP000293764">
    <property type="component" value="Unassembled WGS sequence"/>
</dbReference>
<keyword evidence="7 8" id="KW-0342">GTP-binding</keyword>
<dbReference type="RefSeq" id="WP_130102049.1">
    <property type="nucleotide sequence ID" value="NZ_SDWW01000014.1"/>
</dbReference>
<comment type="function">
    <text evidence="8">Plays an important role in the de novo pathway of purine nucleotide biosynthesis. Catalyzes the first committed step in the biosynthesis of AMP from IMP.</text>
</comment>
<gene>
    <name evidence="8" type="primary">purA</name>
    <name evidence="11" type="ORF">EUA98_07445</name>
</gene>
<feature type="binding site" evidence="8">
    <location>
        <begin position="330"/>
        <end position="332"/>
    </location>
    <ligand>
        <name>GTP</name>
        <dbReference type="ChEBI" id="CHEBI:37565"/>
    </ligand>
</feature>
<feature type="binding site" evidence="8">
    <location>
        <position position="40"/>
    </location>
    <ligand>
        <name>Mg(2+)</name>
        <dbReference type="ChEBI" id="CHEBI:18420"/>
    </ligand>
</feature>
<keyword evidence="4 8" id="KW-0547">Nucleotide-binding</keyword>
<feature type="active site" evidence="9">
    <location>
        <position position="139"/>
    </location>
</feature>
<dbReference type="InterPro" id="IPR042111">
    <property type="entry name" value="Adenylosuccinate_synth_dom3"/>
</dbReference>
<comment type="similarity">
    <text evidence="8 10">Belongs to the adenylosuccinate synthetase family.</text>
</comment>
<comment type="subcellular location">
    <subcellularLocation>
        <location evidence="8">Cytoplasm</location>
    </subcellularLocation>
</comment>
<dbReference type="PROSITE" id="PS00513">
    <property type="entry name" value="ADENYLOSUCCIN_SYN_2"/>
    <property type="match status" value="1"/>
</dbReference>
<feature type="active site" description="Proton acceptor" evidence="8">
    <location>
        <position position="13"/>
    </location>
</feature>
<dbReference type="EMBL" id="SDWW01000014">
    <property type="protein sequence ID" value="RYV51565.1"/>
    <property type="molecule type" value="Genomic_DNA"/>
</dbReference>
<comment type="cofactor">
    <cofactor evidence="8">
        <name>Mg(2+)</name>
        <dbReference type="ChEBI" id="CHEBI:18420"/>
    </cofactor>
    <text evidence="8">Binds 1 Mg(2+) ion per subunit.</text>
</comment>
<reference evidence="11 12" key="1">
    <citation type="submission" date="2019-01" db="EMBL/GenBank/DDBJ databases">
        <title>Novel species of Cellulomonas.</title>
        <authorList>
            <person name="Liu Q."/>
            <person name="Xin Y.-H."/>
        </authorList>
    </citation>
    <scope>NUCLEOTIDE SEQUENCE [LARGE SCALE GENOMIC DNA]</scope>
    <source>
        <strain evidence="11 12">HLT2-17</strain>
    </source>
</reference>
<feature type="binding site" evidence="8">
    <location>
        <begin position="40"/>
        <end position="42"/>
    </location>
    <ligand>
        <name>GTP</name>
        <dbReference type="ChEBI" id="CHEBI:37565"/>
    </ligand>
</feature>
<dbReference type="HAMAP" id="MF_00011">
    <property type="entry name" value="Adenylosucc_synth"/>
    <property type="match status" value="1"/>
</dbReference>
<dbReference type="FunFam" id="1.10.300.10:FF:000001">
    <property type="entry name" value="Adenylosuccinate synthetase"/>
    <property type="match status" value="1"/>
</dbReference>
<dbReference type="InterPro" id="IPR042110">
    <property type="entry name" value="Adenylosuccinate_synth_dom2"/>
</dbReference>
<dbReference type="NCBIfam" id="TIGR00184">
    <property type="entry name" value="purA"/>
    <property type="match status" value="1"/>
</dbReference>
<feature type="binding site" evidence="8">
    <location>
        <position position="142"/>
    </location>
    <ligand>
        <name>IMP</name>
        <dbReference type="ChEBI" id="CHEBI:58053"/>
        <note>ligand shared between dimeric partners</note>
    </ligand>
</feature>
<dbReference type="Gene3D" id="1.10.300.10">
    <property type="entry name" value="Adenylosuccinate Synthetase, subunit A, domain 2"/>
    <property type="match status" value="1"/>
</dbReference>
<dbReference type="SMART" id="SM00788">
    <property type="entry name" value="Adenylsucc_synt"/>
    <property type="match status" value="1"/>
</dbReference>
<keyword evidence="3 8" id="KW-0479">Metal-binding</keyword>
<keyword evidence="6 8" id="KW-0460">Magnesium</keyword>
<evidence type="ECO:0000313" key="12">
    <source>
        <dbReference type="Proteomes" id="UP000293764"/>
    </source>
</evidence>
<dbReference type="EC" id="6.3.4.4" evidence="8 10"/>
<evidence type="ECO:0000256" key="5">
    <source>
        <dbReference type="ARBA" id="ARBA00022755"/>
    </source>
</evidence>
<evidence type="ECO:0000256" key="6">
    <source>
        <dbReference type="ARBA" id="ARBA00022842"/>
    </source>
</evidence>
<feature type="binding site" evidence="8">
    <location>
        <position position="13"/>
    </location>
    <ligand>
        <name>Mg(2+)</name>
        <dbReference type="ChEBI" id="CHEBI:18420"/>
    </ligand>
</feature>
<dbReference type="SUPFAM" id="SSF52540">
    <property type="entry name" value="P-loop containing nucleoside triphosphate hydrolases"/>
    <property type="match status" value="1"/>
</dbReference>
<dbReference type="InterPro" id="IPR033128">
    <property type="entry name" value="Adenylosuccin_syn_Lys_AS"/>
</dbReference>
<evidence type="ECO:0000313" key="11">
    <source>
        <dbReference type="EMBL" id="RYV51565.1"/>
    </source>
</evidence>
<sequence>MPAVVVIGAQWGDEGKGKATDQLGSHADYVVKFNGGNNAGHTVVIGDEKYALHLLPSGILSPGVTPVIGNGVVIDLEVLFQELDALIERGVDVSRLLVSSDAHIIAPYNRTLDKVTERFLGSRKIGTTGRGIGPTYADKISRVGIRVQDLFDEHILRQKVQGALEQKNHLFVKVYNRRAITVEETVAELLKFAERLRPMIADASIVLNRALDDGKIVVFEAGQATMLDVDHGTYPFVTSSSSTAGGACTGSGIGPTRIDRVVGVIKAYTTRVGEGPFPTELLDEMGEHLRQTGGEFGVTTGRPRRCGWYDAVVARYSGRINGLTDLVLTKLDVLTGLDKIPVCVAYDVAGVRHDEMPMNQSDFHHAVPILEEFDGWTEDITGCRTFEELPANAQAYVLALEAMSGTRISAIGVGPDREATITRHDLLG</sequence>
<organism evidence="11 12">
    <name type="scientific">Pengzhenrongella frigida</name>
    <dbReference type="NCBI Taxonomy" id="1259133"/>
    <lineage>
        <taxon>Bacteria</taxon>
        <taxon>Bacillati</taxon>
        <taxon>Actinomycetota</taxon>
        <taxon>Actinomycetes</taxon>
        <taxon>Micrococcales</taxon>
        <taxon>Pengzhenrongella</taxon>
    </lineage>
</organism>
<keyword evidence="2 8" id="KW-0436">Ligase</keyword>
<evidence type="ECO:0000256" key="2">
    <source>
        <dbReference type="ARBA" id="ARBA00022598"/>
    </source>
</evidence>
<evidence type="ECO:0000256" key="10">
    <source>
        <dbReference type="RuleBase" id="RU000520"/>
    </source>
</evidence>
<evidence type="ECO:0000256" key="9">
    <source>
        <dbReference type="PROSITE-ProRule" id="PRU10134"/>
    </source>
</evidence>
<dbReference type="InterPro" id="IPR042109">
    <property type="entry name" value="Adenylosuccinate_synth_dom1"/>
</dbReference>
<accession>A0A4Q5N0K6</accession>